<dbReference type="STRING" id="576137.A0A1L7X0W9"/>
<name>A0A1L7X0W9_9HELO</name>
<gene>
    <name evidence="2" type="ORF">PAC_08558</name>
</gene>
<accession>A0A1L7X0W9</accession>
<dbReference type="Proteomes" id="UP000184330">
    <property type="component" value="Unassembled WGS sequence"/>
</dbReference>
<evidence type="ECO:0000256" key="1">
    <source>
        <dbReference type="SAM" id="Phobius"/>
    </source>
</evidence>
<keyword evidence="3" id="KW-1185">Reference proteome</keyword>
<dbReference type="OrthoDB" id="3061561at2759"/>
<sequence>MAPSINLNGNGGTPYSGNATVLSDGWVTQPNNRGTLDILWSCCSTLFICLWVQLHLNVPGPHEGFWQQSWRRLRWLIMGALIPEVLLLSAGGQWASAKRSVKAMRQLLPREKGWTIVHGFYADSGGFVLHPRDSEPFPVSAKQIHFLVENCYIDFPDITEKEILDKSKGDKFTKTIACLQTFWFITQCVARICQRLPVSPLELQTCSIILCTVTTYFLWLYKPLSVQTPTVLTMSIPTGLVLKCAGISPESWRLTPLDFVEPESHILGLWDWTSRSYGPYKGPLDRIPNDMNPCLYDMRQRAYLGLNVIAFSTISFSEWYFSFPSRTEQMMWRCACATAEASLFVHAVAEAVGNRKRRRMFVEYNYIEGYKLMWPKGVLFFWLPFFTYLGARIIIIGLAVTSLRDLPEGCYWTVPWSNFVPHVS</sequence>
<feature type="transmembrane region" description="Helical" evidence="1">
    <location>
        <begin position="76"/>
        <end position="95"/>
    </location>
</feature>
<dbReference type="PANTHER" id="PTHR35043">
    <property type="entry name" value="TRANSCRIPTION FACTOR DOMAIN-CONTAINING PROTEIN"/>
    <property type="match status" value="1"/>
</dbReference>
<organism evidence="2 3">
    <name type="scientific">Phialocephala subalpina</name>
    <dbReference type="NCBI Taxonomy" id="576137"/>
    <lineage>
        <taxon>Eukaryota</taxon>
        <taxon>Fungi</taxon>
        <taxon>Dikarya</taxon>
        <taxon>Ascomycota</taxon>
        <taxon>Pezizomycotina</taxon>
        <taxon>Leotiomycetes</taxon>
        <taxon>Helotiales</taxon>
        <taxon>Mollisiaceae</taxon>
        <taxon>Phialocephala</taxon>
        <taxon>Phialocephala fortinii species complex</taxon>
    </lineage>
</organism>
<evidence type="ECO:0000313" key="3">
    <source>
        <dbReference type="Proteomes" id="UP000184330"/>
    </source>
</evidence>
<dbReference type="AlphaFoldDB" id="A0A1L7X0W9"/>
<evidence type="ECO:0000313" key="2">
    <source>
        <dbReference type="EMBL" id="CZR58666.1"/>
    </source>
</evidence>
<proteinExistence type="predicted"/>
<keyword evidence="1" id="KW-0812">Transmembrane</keyword>
<protein>
    <submittedName>
        <fullName evidence="2">Uncharacterized protein</fullName>
    </submittedName>
</protein>
<dbReference type="PANTHER" id="PTHR35043:SF8">
    <property type="entry name" value="DUF4220 DOMAIN-CONTAINING PROTEIN"/>
    <property type="match status" value="1"/>
</dbReference>
<dbReference type="EMBL" id="FJOG01000012">
    <property type="protein sequence ID" value="CZR58666.1"/>
    <property type="molecule type" value="Genomic_DNA"/>
</dbReference>
<feature type="transmembrane region" description="Helical" evidence="1">
    <location>
        <begin position="302"/>
        <end position="321"/>
    </location>
</feature>
<keyword evidence="1" id="KW-1133">Transmembrane helix</keyword>
<feature type="transmembrane region" description="Helical" evidence="1">
    <location>
        <begin position="379"/>
        <end position="400"/>
    </location>
</feature>
<reference evidence="2 3" key="1">
    <citation type="submission" date="2016-03" db="EMBL/GenBank/DDBJ databases">
        <authorList>
            <person name="Ploux O."/>
        </authorList>
    </citation>
    <scope>NUCLEOTIDE SEQUENCE [LARGE SCALE GENOMIC DNA]</scope>
    <source>
        <strain evidence="2 3">UAMH 11012</strain>
    </source>
</reference>
<feature type="transmembrane region" description="Helical" evidence="1">
    <location>
        <begin position="38"/>
        <end position="56"/>
    </location>
</feature>
<keyword evidence="1" id="KW-0472">Membrane</keyword>